<dbReference type="Gene3D" id="2.130.10.10">
    <property type="entry name" value="YVTN repeat-like/Quinoprotein amine dehydrogenase"/>
    <property type="match status" value="1"/>
</dbReference>
<dbReference type="InterPro" id="IPR051200">
    <property type="entry name" value="Host-pathogen_enzymatic-act"/>
</dbReference>
<name>A0A9X7C509_BACCE</name>
<dbReference type="InterPro" id="IPR015943">
    <property type="entry name" value="WD40/YVTN_repeat-like_dom_sf"/>
</dbReference>
<evidence type="ECO:0000313" key="1">
    <source>
        <dbReference type="EMBL" id="PGO56269.1"/>
    </source>
</evidence>
<dbReference type="PANTHER" id="PTHR47197">
    <property type="entry name" value="PROTEIN NIRF"/>
    <property type="match status" value="1"/>
</dbReference>
<dbReference type="NCBIfam" id="TIGR02276">
    <property type="entry name" value="beta_rpt_yvtn"/>
    <property type="match status" value="2"/>
</dbReference>
<dbReference type="AlphaFoldDB" id="A0A9X7C509"/>
<protein>
    <recommendedName>
        <fullName evidence="3">PQQ-dependent protein</fullName>
    </recommendedName>
</protein>
<dbReference type="Proteomes" id="UP000223834">
    <property type="component" value="Unassembled WGS sequence"/>
</dbReference>
<dbReference type="InterPro" id="IPR011964">
    <property type="entry name" value="YVTN_b-propeller_repeat"/>
</dbReference>
<dbReference type="SUPFAM" id="SSF50974">
    <property type="entry name" value="Nitrous oxide reductase, N-terminal domain"/>
    <property type="match status" value="1"/>
</dbReference>
<proteinExistence type="predicted"/>
<dbReference type="InterPro" id="IPR011045">
    <property type="entry name" value="N2O_reductase_N"/>
</dbReference>
<sequence>MIPLGFVANNGSNSVILFDIKNNTVTNSIPVGTGPYIFTITPNGKYAYVVNFGSNMVSVINIQQNLVVDTIAVEEHPIGIALKE</sequence>
<accession>A0A9X7C509</accession>
<evidence type="ECO:0000313" key="2">
    <source>
        <dbReference type="Proteomes" id="UP000223834"/>
    </source>
</evidence>
<comment type="caution">
    <text evidence="1">The sequence shown here is derived from an EMBL/GenBank/DDBJ whole genome shotgun (WGS) entry which is preliminary data.</text>
</comment>
<dbReference type="RefSeq" id="WP_098772178.1">
    <property type="nucleotide sequence ID" value="NZ_NUIQ01000425.1"/>
</dbReference>
<organism evidence="1 2">
    <name type="scientific">Bacillus cereus</name>
    <dbReference type="NCBI Taxonomy" id="1396"/>
    <lineage>
        <taxon>Bacteria</taxon>
        <taxon>Bacillati</taxon>
        <taxon>Bacillota</taxon>
        <taxon>Bacilli</taxon>
        <taxon>Bacillales</taxon>
        <taxon>Bacillaceae</taxon>
        <taxon>Bacillus</taxon>
        <taxon>Bacillus cereus group</taxon>
    </lineage>
</organism>
<reference evidence="1 2" key="1">
    <citation type="submission" date="2017-09" db="EMBL/GenBank/DDBJ databases">
        <title>Large-scale bioinformatics analysis of Bacillus genomes uncovers conserved roles of natural products in bacterial physiology.</title>
        <authorList>
            <consortium name="Agbiome Team Llc"/>
            <person name="Bleich R.M."/>
            <person name="Grubbs K.J."/>
            <person name="Santa Maria K.C."/>
            <person name="Allen S.E."/>
            <person name="Farag S."/>
            <person name="Shank E.A."/>
            <person name="Bowers A."/>
        </authorList>
    </citation>
    <scope>NUCLEOTIDE SEQUENCE [LARGE SCALE GENOMIC DNA]</scope>
    <source>
        <strain evidence="1 2">AFS049141</strain>
    </source>
</reference>
<dbReference type="EMBL" id="NUIQ01000425">
    <property type="protein sequence ID" value="PGO56269.1"/>
    <property type="molecule type" value="Genomic_DNA"/>
</dbReference>
<evidence type="ECO:0008006" key="3">
    <source>
        <dbReference type="Google" id="ProtNLM"/>
    </source>
</evidence>
<dbReference type="PANTHER" id="PTHR47197:SF3">
    <property type="entry name" value="DIHYDRO-HEME D1 DEHYDROGENASE"/>
    <property type="match status" value="1"/>
</dbReference>
<gene>
    <name evidence="1" type="ORF">CN980_32015</name>
</gene>